<sequence length="1064" mass="117550">MGPNNAAETEKERKVKALLTKGVASSPTPTGFADALPARITSPHPDPTLSADLLSHIHTTFDCVNAPPAVSFATARLADLDAKGTALWNLSTRLLRHRGDDAGVEGKGKGVLCLLRVFAFLVLDVAAQQSRQKQKQQHQQQGSRGAAAASAGGSAGHGSSRESGGGSFANCVRLLRVALKAARVCMEGKVFDVCGKVLERAAWYWERCAEMRVEVTEEEERVGRRLGGEYWGLRVGFAWQQNRLDLAEHMFSKIPRQGQGETPLDASSAEELADLLFEIGKDQLTKSQSEIAAKWLERSLDVLDEQELERLSPDAGELRLSIMQKLARALMDQQREDARAKAWDLLKLMEVSYGEKMVVGLLKLELLASEAVKDVGAYYDVLLRIVRSAMLTQNNFKTLMWHVRKLKEWSPEIACRALDDLLTIRLAASDKEEWIESAVVTRMWIATTNPKADNPAPSIQEMLDLLWQSTEKTLSPIATHAAQTLLWKRVEASYSQSDFHMAESWLRLASHRLFASCGELNSAKISRKFILCALGRQDYTVAREHYFKMSETAKAAPITRYLMYKVALRSTDVELAADCLEGICKQSSKEATLLYACALEAQQVGDRAQAVAALQKVLEKYDYGAPQGVHLPALLRCTARLLISELTPARGADEAVTGDICRLFEGALAQAKKMVSKRSTTAFANAGPDSATKTAVTTTTHDWNTQELDWFSKNAYNLSLHHLADIHPLHLARLLESCTGFIDLLLLRHRPGTTDPSHLPSSTKANNANMTVDTNSNPEQESLHLRRTFCHFLASCAHVILARADDVLESSLQSYLAVRKHSRAFRDALPAQLISTSLDVSAKEDLVRKGGVVLRFEVEAGLMLEAWDDVLMLFDEALEQKHGAEGRWDELADLVLLVHSAALKKGKDAMYLAKVLAALQEIVNTSLRGKEHDLVKVTRWLRCLFQLSASSGDDGTAMACLDQAISLARESKARTSASTTMTATTRFRLGQSTQVEQTYPSEELEWLATTSFNKAVDLYCVNDDERCRLWAEKALMLAGCAEGDGGGLERVLREKYLGLRWGEG</sequence>
<gene>
    <name evidence="1" type="ORF">LTS18_004047</name>
</gene>
<reference evidence="1" key="1">
    <citation type="submission" date="2024-09" db="EMBL/GenBank/DDBJ databases">
        <title>Black Yeasts Isolated from many extreme environments.</title>
        <authorList>
            <person name="Coleine C."/>
            <person name="Stajich J.E."/>
            <person name="Selbmann L."/>
        </authorList>
    </citation>
    <scope>NUCLEOTIDE SEQUENCE</scope>
    <source>
        <strain evidence="1">CCFEE 5737</strain>
    </source>
</reference>
<protein>
    <submittedName>
        <fullName evidence="1">Uncharacterized protein</fullName>
    </submittedName>
</protein>
<comment type="caution">
    <text evidence="1">The sequence shown here is derived from an EMBL/GenBank/DDBJ whole genome shotgun (WGS) entry which is preliminary data.</text>
</comment>
<keyword evidence="2" id="KW-1185">Reference proteome</keyword>
<proteinExistence type="predicted"/>
<dbReference type="Proteomes" id="UP001186974">
    <property type="component" value="Unassembled WGS sequence"/>
</dbReference>
<dbReference type="EMBL" id="JAWDJW010006429">
    <property type="protein sequence ID" value="KAK3064780.1"/>
    <property type="molecule type" value="Genomic_DNA"/>
</dbReference>
<evidence type="ECO:0000313" key="1">
    <source>
        <dbReference type="EMBL" id="KAK3064780.1"/>
    </source>
</evidence>
<evidence type="ECO:0000313" key="2">
    <source>
        <dbReference type="Proteomes" id="UP001186974"/>
    </source>
</evidence>
<name>A0ACC3DBC2_9PEZI</name>
<organism evidence="1 2">
    <name type="scientific">Coniosporium uncinatum</name>
    <dbReference type="NCBI Taxonomy" id="93489"/>
    <lineage>
        <taxon>Eukaryota</taxon>
        <taxon>Fungi</taxon>
        <taxon>Dikarya</taxon>
        <taxon>Ascomycota</taxon>
        <taxon>Pezizomycotina</taxon>
        <taxon>Dothideomycetes</taxon>
        <taxon>Dothideomycetes incertae sedis</taxon>
        <taxon>Coniosporium</taxon>
    </lineage>
</organism>
<accession>A0ACC3DBC2</accession>